<evidence type="ECO:0000256" key="2">
    <source>
        <dbReference type="ARBA" id="ARBA00022670"/>
    </source>
</evidence>
<dbReference type="Gene3D" id="2.30.42.10">
    <property type="match status" value="2"/>
</dbReference>
<dbReference type="InterPro" id="IPR001940">
    <property type="entry name" value="Peptidase_S1C"/>
</dbReference>
<accession>A0A7J5AJI6</accession>
<dbReference type="SUPFAM" id="SSF50156">
    <property type="entry name" value="PDZ domain-like"/>
    <property type="match status" value="1"/>
</dbReference>
<comment type="caution">
    <text evidence="6">The sequence shown here is derived from an EMBL/GenBank/DDBJ whole genome shotgun (WGS) entry which is preliminary data.</text>
</comment>
<dbReference type="Pfam" id="PF13180">
    <property type="entry name" value="PDZ_2"/>
    <property type="match status" value="1"/>
</dbReference>
<sequence length="506" mass="56090">MKIVSKINFKLHRIYFLVLLMLVQGCQAQDKKNEKDIESIQKSAVSSNERVSYTGNVDFKYAAKIATPGVVHIKCTFKTPLKEYQDDQKDFFNMPDPLKEFFKDDPFFRQFRFQLPHSEQYNSEPYIGSASGVILTPDGYIITNNHVVKNADEIVITLFDGHSYPAKIIGNDPQTDLALLKIDEKQLSFIMFGDSDKIEVGEWVVAVGNPFNLASTVTVGIVSAKARNINILNDQGAIESFIQTDAAVNPGNSGGALVTLEGKLIGINTAIATPTGVYAGYAFAIPVDIVKKVANDLMNFGSVQRGVLGIVIRDMDSELAKKIKSDRANGVYVDSVTTKSAAKEAGIKAKDIIISIDNIETLTTSKLQEIIMRKRPGDNVKIVILRNGNEQKELIATLKKPDETSKLIQMGSKTLLKDLGIEIVVIDKEDQKKYKVKNGVKVTKLYNGKLKKFTDIREGFVITSVNNKAIFSIKDFMDAIENQKGGIMLQGKYAGDNTYYYYAFGK</sequence>
<dbReference type="PANTHER" id="PTHR22939">
    <property type="entry name" value="SERINE PROTEASE FAMILY S1C HTRA-RELATED"/>
    <property type="match status" value="1"/>
</dbReference>
<dbReference type="SMART" id="SM00228">
    <property type="entry name" value="PDZ"/>
    <property type="match status" value="1"/>
</dbReference>
<comment type="similarity">
    <text evidence="1">Belongs to the peptidase S1C family.</text>
</comment>
<dbReference type="PROSITE" id="PS51257">
    <property type="entry name" value="PROKAR_LIPOPROTEIN"/>
    <property type="match status" value="1"/>
</dbReference>
<dbReference type="Pfam" id="PF13365">
    <property type="entry name" value="Trypsin_2"/>
    <property type="match status" value="1"/>
</dbReference>
<feature type="chain" id="PRO_5029747657" evidence="4">
    <location>
        <begin position="29"/>
        <end position="506"/>
    </location>
</feature>
<name>A0A7J5AJI6_9FLAO</name>
<reference evidence="6 7" key="1">
    <citation type="submission" date="2019-09" db="EMBL/GenBank/DDBJ databases">
        <title>Flavobacterium sp. nov., isolated from glacier ice.</title>
        <authorList>
            <person name="Liu Q."/>
        </authorList>
    </citation>
    <scope>NUCLEOTIDE SEQUENCE [LARGE SCALE GENOMIC DNA]</scope>
    <source>
        <strain evidence="6 7">NBRC 112527</strain>
    </source>
</reference>
<dbReference type="PRINTS" id="PR00834">
    <property type="entry name" value="PROTEASES2C"/>
</dbReference>
<evidence type="ECO:0000313" key="7">
    <source>
        <dbReference type="Proteomes" id="UP000490922"/>
    </source>
</evidence>
<dbReference type="AlphaFoldDB" id="A0A7J5AJI6"/>
<dbReference type="RefSeq" id="WP_151105929.1">
    <property type="nucleotide sequence ID" value="NZ_WAEM01000001.1"/>
</dbReference>
<dbReference type="PROSITE" id="PS50106">
    <property type="entry name" value="PDZ"/>
    <property type="match status" value="1"/>
</dbReference>
<dbReference type="GO" id="GO:0004252">
    <property type="term" value="F:serine-type endopeptidase activity"/>
    <property type="evidence" value="ECO:0007669"/>
    <property type="project" value="InterPro"/>
</dbReference>
<evidence type="ECO:0000259" key="5">
    <source>
        <dbReference type="PROSITE" id="PS50106"/>
    </source>
</evidence>
<feature type="domain" description="PDZ" evidence="5">
    <location>
        <begin position="297"/>
        <end position="388"/>
    </location>
</feature>
<dbReference type="GO" id="GO:0006508">
    <property type="term" value="P:proteolysis"/>
    <property type="evidence" value="ECO:0007669"/>
    <property type="project" value="UniProtKB-KW"/>
</dbReference>
<dbReference type="Gene3D" id="2.40.10.120">
    <property type="match status" value="1"/>
</dbReference>
<dbReference type="SUPFAM" id="SSF50494">
    <property type="entry name" value="Trypsin-like serine proteases"/>
    <property type="match status" value="1"/>
</dbReference>
<organism evidence="6 7">
    <name type="scientific">Flavobacterium luteum</name>
    <dbReference type="NCBI Taxonomy" id="2026654"/>
    <lineage>
        <taxon>Bacteria</taxon>
        <taxon>Pseudomonadati</taxon>
        <taxon>Bacteroidota</taxon>
        <taxon>Flavobacteriia</taxon>
        <taxon>Flavobacteriales</taxon>
        <taxon>Flavobacteriaceae</taxon>
        <taxon>Flavobacterium</taxon>
    </lineage>
</organism>
<evidence type="ECO:0000256" key="1">
    <source>
        <dbReference type="ARBA" id="ARBA00010541"/>
    </source>
</evidence>
<evidence type="ECO:0000313" key="6">
    <source>
        <dbReference type="EMBL" id="KAB1157736.1"/>
    </source>
</evidence>
<evidence type="ECO:0000256" key="4">
    <source>
        <dbReference type="SAM" id="SignalP"/>
    </source>
</evidence>
<proteinExistence type="inferred from homology"/>
<dbReference type="EMBL" id="WAEM01000001">
    <property type="protein sequence ID" value="KAB1157736.1"/>
    <property type="molecule type" value="Genomic_DNA"/>
</dbReference>
<keyword evidence="4" id="KW-0732">Signal</keyword>
<dbReference type="InterPro" id="IPR036034">
    <property type="entry name" value="PDZ_sf"/>
</dbReference>
<dbReference type="PANTHER" id="PTHR22939:SF129">
    <property type="entry name" value="SERINE PROTEASE HTRA2, MITOCHONDRIAL"/>
    <property type="match status" value="1"/>
</dbReference>
<gene>
    <name evidence="6" type="ORF">F6464_01230</name>
</gene>
<protein>
    <submittedName>
        <fullName evidence="6">Trypsin-like serine protease</fullName>
    </submittedName>
</protein>
<keyword evidence="7" id="KW-1185">Reference proteome</keyword>
<keyword evidence="2 6" id="KW-0645">Protease</keyword>
<evidence type="ECO:0000256" key="3">
    <source>
        <dbReference type="ARBA" id="ARBA00022801"/>
    </source>
</evidence>
<dbReference type="Proteomes" id="UP000490922">
    <property type="component" value="Unassembled WGS sequence"/>
</dbReference>
<dbReference type="InterPro" id="IPR001478">
    <property type="entry name" value="PDZ"/>
</dbReference>
<feature type="signal peptide" evidence="4">
    <location>
        <begin position="1"/>
        <end position="28"/>
    </location>
</feature>
<keyword evidence="3" id="KW-0378">Hydrolase</keyword>
<dbReference type="OrthoDB" id="9758917at2"/>
<dbReference type="InterPro" id="IPR009003">
    <property type="entry name" value="Peptidase_S1_PA"/>
</dbReference>